<organism evidence="2 3">
    <name type="scientific">Stichopus japonicus</name>
    <name type="common">Sea cucumber</name>
    <dbReference type="NCBI Taxonomy" id="307972"/>
    <lineage>
        <taxon>Eukaryota</taxon>
        <taxon>Metazoa</taxon>
        <taxon>Echinodermata</taxon>
        <taxon>Eleutherozoa</taxon>
        <taxon>Echinozoa</taxon>
        <taxon>Holothuroidea</taxon>
        <taxon>Aspidochirotacea</taxon>
        <taxon>Aspidochirotida</taxon>
        <taxon>Stichopodidae</taxon>
        <taxon>Apostichopus</taxon>
    </lineage>
</organism>
<protein>
    <submittedName>
        <fullName evidence="2">Uncharacterized protein</fullName>
    </submittedName>
</protein>
<comment type="caution">
    <text evidence="2">The sequence shown here is derived from an EMBL/GenBank/DDBJ whole genome shotgun (WGS) entry which is preliminary data.</text>
</comment>
<evidence type="ECO:0000256" key="1">
    <source>
        <dbReference type="SAM" id="MobiDB-lite"/>
    </source>
</evidence>
<feature type="compositionally biased region" description="Acidic residues" evidence="1">
    <location>
        <begin position="141"/>
        <end position="151"/>
    </location>
</feature>
<dbReference type="EMBL" id="MRZV01000639">
    <property type="protein sequence ID" value="PIK46521.1"/>
    <property type="molecule type" value="Genomic_DNA"/>
</dbReference>
<reference evidence="2 3" key="1">
    <citation type="journal article" date="2017" name="PLoS Biol.">
        <title>The sea cucumber genome provides insights into morphological evolution and visceral regeneration.</title>
        <authorList>
            <person name="Zhang X."/>
            <person name="Sun L."/>
            <person name="Yuan J."/>
            <person name="Sun Y."/>
            <person name="Gao Y."/>
            <person name="Zhang L."/>
            <person name="Li S."/>
            <person name="Dai H."/>
            <person name="Hamel J.F."/>
            <person name="Liu C."/>
            <person name="Yu Y."/>
            <person name="Liu S."/>
            <person name="Lin W."/>
            <person name="Guo K."/>
            <person name="Jin S."/>
            <person name="Xu P."/>
            <person name="Storey K.B."/>
            <person name="Huan P."/>
            <person name="Zhang T."/>
            <person name="Zhou Y."/>
            <person name="Zhang J."/>
            <person name="Lin C."/>
            <person name="Li X."/>
            <person name="Xing L."/>
            <person name="Huo D."/>
            <person name="Sun M."/>
            <person name="Wang L."/>
            <person name="Mercier A."/>
            <person name="Li F."/>
            <person name="Yang H."/>
            <person name="Xiang J."/>
        </authorList>
    </citation>
    <scope>NUCLEOTIDE SEQUENCE [LARGE SCALE GENOMIC DNA]</scope>
    <source>
        <strain evidence="2">Shaxun</strain>
        <tissue evidence="2">Muscle</tissue>
    </source>
</reference>
<evidence type="ECO:0000313" key="2">
    <source>
        <dbReference type="EMBL" id="PIK46521.1"/>
    </source>
</evidence>
<feature type="compositionally biased region" description="Basic and acidic residues" evidence="1">
    <location>
        <begin position="171"/>
        <end position="181"/>
    </location>
</feature>
<feature type="compositionally biased region" description="Basic and acidic residues" evidence="1">
    <location>
        <begin position="234"/>
        <end position="249"/>
    </location>
</feature>
<dbReference type="AlphaFoldDB" id="A0A2G8KEV4"/>
<evidence type="ECO:0000313" key="3">
    <source>
        <dbReference type="Proteomes" id="UP000230750"/>
    </source>
</evidence>
<sequence>MYSECECYRWMHSGSATLRPRASLALSPDRALILNVVTEGGDVIYDRPDDDYEWKDGKSRPGDHDGHHGDHPGDPDGHHGDHPGHHDGHHGDHPIDPTGDGRPDDGDHGRPEPTERPPPIDYIGTRPPLIGRPEDGHDDHGNDDDTDDSSEDHDGRPHHGDDDDTDDSSEDHDGRPHHGNDDGEDDDDDKINHRNMNNPPFRSISQWKSERAGREKMVAQRRPIQARPAYQGRSRVETEEARYGHDYGHSGKQYRKSA</sequence>
<keyword evidence="3" id="KW-1185">Reference proteome</keyword>
<feature type="region of interest" description="Disordered" evidence="1">
    <location>
        <begin position="46"/>
        <end position="258"/>
    </location>
</feature>
<proteinExistence type="predicted"/>
<accession>A0A2G8KEV4</accession>
<name>A0A2G8KEV4_STIJA</name>
<feature type="compositionally biased region" description="Basic and acidic residues" evidence="1">
    <location>
        <begin position="152"/>
        <end position="161"/>
    </location>
</feature>
<feature type="compositionally biased region" description="Basic and acidic residues" evidence="1">
    <location>
        <begin position="54"/>
        <end position="115"/>
    </location>
</feature>
<feature type="compositionally biased region" description="Polar residues" evidence="1">
    <location>
        <begin position="194"/>
        <end position="207"/>
    </location>
</feature>
<dbReference type="Proteomes" id="UP000230750">
    <property type="component" value="Unassembled WGS sequence"/>
</dbReference>
<feature type="compositionally biased region" description="Basic and acidic residues" evidence="1">
    <location>
        <begin position="208"/>
        <end position="218"/>
    </location>
</feature>
<gene>
    <name evidence="2" type="ORF">BSL78_16614</name>
</gene>